<gene>
    <name evidence="1" type="ORF">Ahu01nite_046140</name>
</gene>
<dbReference type="PROSITE" id="PS51257">
    <property type="entry name" value="PROKAR_LIPOPROTEIN"/>
    <property type="match status" value="1"/>
</dbReference>
<organism evidence="1 2">
    <name type="scientific">Winogradskya humida</name>
    <dbReference type="NCBI Taxonomy" id="113566"/>
    <lineage>
        <taxon>Bacteria</taxon>
        <taxon>Bacillati</taxon>
        <taxon>Actinomycetota</taxon>
        <taxon>Actinomycetes</taxon>
        <taxon>Micromonosporales</taxon>
        <taxon>Micromonosporaceae</taxon>
        <taxon>Winogradskya</taxon>
    </lineage>
</organism>
<sequence length="60" mass="6227">MLPDGIRKPPAGASPMAALACGASDAGEAQAVERAARKIAAPAVRKRLTTGNDRQVEQER</sequence>
<dbReference type="Proteomes" id="UP000603200">
    <property type="component" value="Unassembled WGS sequence"/>
</dbReference>
<proteinExistence type="predicted"/>
<keyword evidence="2" id="KW-1185">Reference proteome</keyword>
<name>A0ABQ3ZSE7_9ACTN</name>
<protein>
    <submittedName>
        <fullName evidence="1">Uncharacterized protein</fullName>
    </submittedName>
</protein>
<comment type="caution">
    <text evidence="1">The sequence shown here is derived from an EMBL/GenBank/DDBJ whole genome shotgun (WGS) entry which is preliminary data.</text>
</comment>
<dbReference type="EMBL" id="BOMN01000057">
    <property type="protein sequence ID" value="GIE21512.1"/>
    <property type="molecule type" value="Genomic_DNA"/>
</dbReference>
<evidence type="ECO:0000313" key="1">
    <source>
        <dbReference type="EMBL" id="GIE21512.1"/>
    </source>
</evidence>
<reference evidence="1 2" key="1">
    <citation type="submission" date="2021-01" db="EMBL/GenBank/DDBJ databases">
        <title>Whole genome shotgun sequence of Actinoplanes humidus NBRC 14915.</title>
        <authorList>
            <person name="Komaki H."/>
            <person name="Tamura T."/>
        </authorList>
    </citation>
    <scope>NUCLEOTIDE SEQUENCE [LARGE SCALE GENOMIC DNA]</scope>
    <source>
        <strain evidence="1 2">NBRC 14915</strain>
    </source>
</reference>
<accession>A0ABQ3ZSE7</accession>
<evidence type="ECO:0000313" key="2">
    <source>
        <dbReference type="Proteomes" id="UP000603200"/>
    </source>
</evidence>